<evidence type="ECO:0000256" key="1">
    <source>
        <dbReference type="SAM" id="Coils"/>
    </source>
</evidence>
<sequence>MSLNKSQSMSIIAIIAMFLLLLVIFLIVLRPSFKEVEEQKRQVAQLEEQNAMLQKVLANKKEKTKDLPDDVQKALPLWDNTEQMVVSMKELAAATNTSLSSISFSVSDTNQIQAIAGGSEPLFPTVGELKVQTVIQGAYSEVRGWLVELQKLPRVVNVDSVRYSVGASGEMSAEVNFTGYYDPTYAYMLENPIMPTPSTP</sequence>
<dbReference type="RefSeq" id="WP_119598837.1">
    <property type="nucleotide sequence ID" value="NZ_QXQA01000003.1"/>
</dbReference>
<keyword evidence="2" id="KW-0812">Transmembrane</keyword>
<accession>A0A3A1V035</accession>
<feature type="transmembrane region" description="Helical" evidence="2">
    <location>
        <begin position="6"/>
        <end position="29"/>
    </location>
</feature>
<dbReference type="AlphaFoldDB" id="A0A3A1V035"/>
<evidence type="ECO:0000256" key="2">
    <source>
        <dbReference type="SAM" id="Phobius"/>
    </source>
</evidence>
<protein>
    <recommendedName>
        <fullName evidence="5">Pilus assembly protein PilO</fullName>
    </recommendedName>
</protein>
<feature type="coiled-coil region" evidence="1">
    <location>
        <begin position="36"/>
        <end position="66"/>
    </location>
</feature>
<dbReference type="OrthoDB" id="2594151at2"/>
<dbReference type="EMBL" id="QXQA01000003">
    <property type="protein sequence ID" value="RIX54047.1"/>
    <property type="molecule type" value="Genomic_DNA"/>
</dbReference>
<keyword evidence="2" id="KW-0472">Membrane</keyword>
<keyword evidence="4" id="KW-1185">Reference proteome</keyword>
<comment type="caution">
    <text evidence="3">The sequence shown here is derived from an EMBL/GenBank/DDBJ whole genome shotgun (WGS) entry which is preliminary data.</text>
</comment>
<evidence type="ECO:0000313" key="3">
    <source>
        <dbReference type="EMBL" id="RIX54047.1"/>
    </source>
</evidence>
<gene>
    <name evidence="3" type="ORF">D3P08_07280</name>
</gene>
<evidence type="ECO:0000313" key="4">
    <source>
        <dbReference type="Proteomes" id="UP000266482"/>
    </source>
</evidence>
<keyword evidence="2" id="KW-1133">Transmembrane helix</keyword>
<dbReference type="InterPro" id="IPR014717">
    <property type="entry name" value="Transl_elong_EF1B/ribsomal_bS6"/>
</dbReference>
<proteinExistence type="predicted"/>
<keyword evidence="1" id="KW-0175">Coiled coil</keyword>
<dbReference type="Gene3D" id="3.30.70.60">
    <property type="match status" value="1"/>
</dbReference>
<evidence type="ECO:0008006" key="5">
    <source>
        <dbReference type="Google" id="ProtNLM"/>
    </source>
</evidence>
<name>A0A3A1V035_9BACL</name>
<reference evidence="3 4" key="1">
    <citation type="submission" date="2018-09" db="EMBL/GenBank/DDBJ databases">
        <title>Paenibacillus aracenensis nov. sp. isolated from a cave in southern Spain.</title>
        <authorList>
            <person name="Jurado V."/>
            <person name="Gutierrez-Patricio S."/>
            <person name="Gonzalez-Pimentel J.L."/>
            <person name="Miller A.Z."/>
            <person name="Laiz L."/>
            <person name="Saiz-Jimenez C."/>
        </authorList>
    </citation>
    <scope>NUCLEOTIDE SEQUENCE [LARGE SCALE GENOMIC DNA]</scope>
    <source>
        <strain evidence="3 4">DSM 22867</strain>
    </source>
</reference>
<organism evidence="3 4">
    <name type="scientific">Paenibacillus nanensis</name>
    <dbReference type="NCBI Taxonomy" id="393251"/>
    <lineage>
        <taxon>Bacteria</taxon>
        <taxon>Bacillati</taxon>
        <taxon>Bacillota</taxon>
        <taxon>Bacilli</taxon>
        <taxon>Bacillales</taxon>
        <taxon>Paenibacillaceae</taxon>
        <taxon>Paenibacillus</taxon>
    </lineage>
</organism>
<dbReference type="Proteomes" id="UP000266482">
    <property type="component" value="Unassembled WGS sequence"/>
</dbReference>